<dbReference type="GO" id="GO:0045490">
    <property type="term" value="P:pectin catabolic process"/>
    <property type="evidence" value="ECO:0007669"/>
    <property type="project" value="UniProtKB-UniRule"/>
</dbReference>
<comment type="subcellular location">
    <subcellularLocation>
        <location evidence="1">Secreted</location>
        <location evidence="1">Cell wall</location>
    </subcellularLocation>
</comment>
<proteinExistence type="predicted"/>
<dbReference type="GO" id="GO:0042545">
    <property type="term" value="P:cell wall modification"/>
    <property type="evidence" value="ECO:0007669"/>
    <property type="project" value="UniProtKB-UniRule"/>
</dbReference>
<evidence type="ECO:0000256" key="8">
    <source>
        <dbReference type="PROSITE-ProRule" id="PRU10040"/>
    </source>
</evidence>
<name>A0A8X8YGZ4_SALSN</name>
<evidence type="ECO:0000256" key="1">
    <source>
        <dbReference type="ARBA" id="ARBA00004191"/>
    </source>
</evidence>
<evidence type="ECO:0000256" key="5">
    <source>
        <dbReference type="ARBA" id="ARBA00022801"/>
    </source>
</evidence>
<feature type="domain" description="Pectinesterase catalytic" evidence="10">
    <location>
        <begin position="48"/>
        <end position="341"/>
    </location>
</feature>
<dbReference type="FunFam" id="2.160.20.10:FF:000001">
    <property type="entry name" value="Pectinesterase"/>
    <property type="match status" value="1"/>
</dbReference>
<keyword evidence="4" id="KW-0964">Secreted</keyword>
<evidence type="ECO:0000256" key="9">
    <source>
        <dbReference type="RuleBase" id="RU000589"/>
    </source>
</evidence>
<keyword evidence="7" id="KW-0961">Cell wall biogenesis/degradation</keyword>
<evidence type="ECO:0000256" key="7">
    <source>
        <dbReference type="ARBA" id="ARBA00023316"/>
    </source>
</evidence>
<keyword evidence="12" id="KW-1185">Reference proteome</keyword>
<dbReference type="Proteomes" id="UP000298416">
    <property type="component" value="Unassembled WGS sequence"/>
</dbReference>
<comment type="pathway">
    <text evidence="2 9">Glycan metabolism; pectin degradation; 2-dehydro-3-deoxy-D-gluconate from pectin: step 1/5.</text>
</comment>
<dbReference type="Pfam" id="PF01095">
    <property type="entry name" value="Pectinesterase"/>
    <property type="match status" value="1"/>
</dbReference>
<reference evidence="11" key="1">
    <citation type="submission" date="2018-01" db="EMBL/GenBank/DDBJ databases">
        <authorList>
            <person name="Mao J.F."/>
        </authorList>
    </citation>
    <scope>NUCLEOTIDE SEQUENCE</scope>
    <source>
        <strain evidence="11">Huo1</strain>
        <tissue evidence="11">Leaf</tissue>
    </source>
</reference>
<dbReference type="PROSITE" id="PS00503">
    <property type="entry name" value="PECTINESTERASE_2"/>
    <property type="match status" value="1"/>
</dbReference>
<reference evidence="11" key="2">
    <citation type="submission" date="2020-08" db="EMBL/GenBank/DDBJ databases">
        <title>Plant Genome Project.</title>
        <authorList>
            <person name="Zhang R.-G."/>
        </authorList>
    </citation>
    <scope>NUCLEOTIDE SEQUENCE</scope>
    <source>
        <strain evidence="11">Huo1</strain>
        <tissue evidence="11">Leaf</tissue>
    </source>
</reference>
<evidence type="ECO:0000313" key="12">
    <source>
        <dbReference type="Proteomes" id="UP000298416"/>
    </source>
</evidence>
<evidence type="ECO:0000256" key="4">
    <source>
        <dbReference type="ARBA" id="ARBA00022525"/>
    </source>
</evidence>
<evidence type="ECO:0000256" key="2">
    <source>
        <dbReference type="ARBA" id="ARBA00005184"/>
    </source>
</evidence>
<dbReference type="AlphaFoldDB" id="A0A8X8YGZ4"/>
<dbReference type="OrthoDB" id="2019149at2759"/>
<dbReference type="GO" id="GO:0030599">
    <property type="term" value="F:pectinesterase activity"/>
    <property type="evidence" value="ECO:0007669"/>
    <property type="project" value="UniProtKB-UniRule"/>
</dbReference>
<gene>
    <name evidence="11" type="ORF">SASPL_109693</name>
</gene>
<dbReference type="InterPro" id="IPR033131">
    <property type="entry name" value="Pectinesterase_Asp_AS"/>
</dbReference>
<organism evidence="11">
    <name type="scientific">Salvia splendens</name>
    <name type="common">Scarlet sage</name>
    <dbReference type="NCBI Taxonomy" id="180675"/>
    <lineage>
        <taxon>Eukaryota</taxon>
        <taxon>Viridiplantae</taxon>
        <taxon>Streptophyta</taxon>
        <taxon>Embryophyta</taxon>
        <taxon>Tracheophyta</taxon>
        <taxon>Spermatophyta</taxon>
        <taxon>Magnoliopsida</taxon>
        <taxon>eudicotyledons</taxon>
        <taxon>Gunneridae</taxon>
        <taxon>Pentapetalae</taxon>
        <taxon>asterids</taxon>
        <taxon>lamiids</taxon>
        <taxon>Lamiales</taxon>
        <taxon>Lamiaceae</taxon>
        <taxon>Nepetoideae</taxon>
        <taxon>Mentheae</taxon>
        <taxon>Salviinae</taxon>
        <taxon>Salvia</taxon>
        <taxon>Salvia subgen. Calosphace</taxon>
        <taxon>core Calosphace</taxon>
    </lineage>
</organism>
<evidence type="ECO:0000313" key="11">
    <source>
        <dbReference type="EMBL" id="KAG6431614.1"/>
    </source>
</evidence>
<comment type="catalytic activity">
    <reaction evidence="9">
        <text>[(1-&gt;4)-alpha-D-galacturonosyl methyl ester](n) + n H2O = [(1-&gt;4)-alpha-D-galacturonosyl](n) + n methanol + n H(+)</text>
        <dbReference type="Rhea" id="RHEA:22380"/>
        <dbReference type="Rhea" id="RHEA-COMP:14570"/>
        <dbReference type="Rhea" id="RHEA-COMP:14573"/>
        <dbReference type="ChEBI" id="CHEBI:15377"/>
        <dbReference type="ChEBI" id="CHEBI:15378"/>
        <dbReference type="ChEBI" id="CHEBI:17790"/>
        <dbReference type="ChEBI" id="CHEBI:140522"/>
        <dbReference type="ChEBI" id="CHEBI:140523"/>
        <dbReference type="EC" id="3.1.1.11"/>
    </reaction>
</comment>
<keyword evidence="5 9" id="KW-0378">Hydrolase</keyword>
<keyword evidence="3" id="KW-0134">Cell wall</keyword>
<evidence type="ECO:0000259" key="10">
    <source>
        <dbReference type="Pfam" id="PF01095"/>
    </source>
</evidence>
<keyword evidence="6 9" id="KW-0063">Aspartyl esterase</keyword>
<dbReference type="PANTHER" id="PTHR31707">
    <property type="entry name" value="PECTINESTERASE"/>
    <property type="match status" value="1"/>
</dbReference>
<evidence type="ECO:0000256" key="3">
    <source>
        <dbReference type="ARBA" id="ARBA00022512"/>
    </source>
</evidence>
<accession>A0A8X8YGZ4</accession>
<dbReference type="EC" id="3.1.1.11" evidence="9"/>
<protein>
    <recommendedName>
        <fullName evidence="9">Pectinesterase</fullName>
        <ecNumber evidence="9">3.1.1.11</ecNumber>
    </recommendedName>
</protein>
<sequence length="356" mass="39237">MANAAVFTSNSLAIVSKIPGLIRGRTNISSRRRMGELAATEEAELRPNATVARDGSGDYETIGEAVKAVPERSKRRFFIYVKRGEYKENVVVGKDSWNLVMYGDGSEKTVVSGRLNYVDDGLGPFDSATLIAEGRGFVAMDMGFKNTAGPEKFQAAAVRSSSDRSIFYRCRFDAYQDTLYAHSNRQFYRDCAVTGTVDFIFGNAAAVFQNCRVEARQPMRGQYNTITAQSKSDPNQNTGFAVHRCSIGPRGNVTARTYFGRPWENYSTAVVMVSEIGGVIDPEGWSAWEPGSDAPDSIFYGEYKNNGPGSGLGGRVTWPGYRPAIEDDEAEGFSVEKFIQGSEWIEGLNIRYDPHI</sequence>
<dbReference type="InterPro" id="IPR000070">
    <property type="entry name" value="Pectinesterase_cat"/>
</dbReference>
<evidence type="ECO:0000256" key="6">
    <source>
        <dbReference type="ARBA" id="ARBA00023085"/>
    </source>
</evidence>
<dbReference type="EMBL" id="PNBA02000003">
    <property type="protein sequence ID" value="KAG6431614.1"/>
    <property type="molecule type" value="Genomic_DNA"/>
</dbReference>
<comment type="caution">
    <text evidence="11">The sequence shown here is derived from an EMBL/GenBank/DDBJ whole genome shotgun (WGS) entry which is preliminary data.</text>
</comment>
<feature type="active site" evidence="8">
    <location>
        <position position="198"/>
    </location>
</feature>